<reference evidence="4" key="2">
    <citation type="submission" date="2020-09" db="EMBL/GenBank/DDBJ databases">
        <authorList>
            <person name="Sun Q."/>
            <person name="Ohkuma M."/>
        </authorList>
    </citation>
    <scope>NUCLEOTIDE SEQUENCE</scope>
    <source>
        <strain evidence="4">JCM 31311</strain>
    </source>
</reference>
<comment type="similarity">
    <text evidence="1">Belongs to the peptidase M32 family.</text>
</comment>
<dbReference type="PROSITE" id="PS52034">
    <property type="entry name" value="PEPTIDASE_M32"/>
    <property type="match status" value="1"/>
</dbReference>
<dbReference type="Gene3D" id="1.10.1370.30">
    <property type="match status" value="1"/>
</dbReference>
<feature type="binding site" evidence="2">
    <location>
        <position position="297"/>
    </location>
    <ligand>
        <name>Zn(2+)</name>
        <dbReference type="ChEBI" id="CHEBI:29105"/>
        <note>catalytic</note>
    </ligand>
</feature>
<dbReference type="RefSeq" id="WP_189089639.1">
    <property type="nucleotide sequence ID" value="NZ_BMQL01000008.1"/>
</dbReference>
<dbReference type="PANTHER" id="PTHR34217">
    <property type="entry name" value="METAL-DEPENDENT CARBOXYPEPTIDASE"/>
    <property type="match status" value="1"/>
</dbReference>
<feature type="active site" description="Proton donor/acceptor" evidence="3">
    <location>
        <position position="259"/>
    </location>
</feature>
<dbReference type="GO" id="GO:0004181">
    <property type="term" value="F:metallocarboxypeptidase activity"/>
    <property type="evidence" value="ECO:0007669"/>
    <property type="project" value="UniProtKB-UniRule"/>
</dbReference>
<dbReference type="PIRSF" id="PIRSF006615">
    <property type="entry name" value="Zn_crbxpep_Taq"/>
    <property type="match status" value="1"/>
</dbReference>
<dbReference type="GO" id="GO:0046872">
    <property type="term" value="F:metal ion binding"/>
    <property type="evidence" value="ECO:0007669"/>
    <property type="project" value="UniProtKB-KW"/>
</dbReference>
<dbReference type="PRINTS" id="PR00998">
    <property type="entry name" value="CRBOXYPTASET"/>
</dbReference>
<keyword evidence="1" id="KW-0645">Protease</keyword>
<comment type="cofactor">
    <cofactor evidence="2">
        <name>Zn(2+)</name>
        <dbReference type="ChEBI" id="CHEBI:29105"/>
    </cofactor>
    <text evidence="2">Binds 1 zinc ion per subunit.</text>
</comment>
<feature type="binding site" evidence="2">
    <location>
        <position position="258"/>
    </location>
    <ligand>
        <name>Zn(2+)</name>
        <dbReference type="ChEBI" id="CHEBI:29105"/>
        <note>catalytic</note>
    </ligand>
</feature>
<evidence type="ECO:0000256" key="2">
    <source>
        <dbReference type="PIRSR" id="PIRSR006615-1"/>
    </source>
</evidence>
<evidence type="ECO:0000313" key="4">
    <source>
        <dbReference type="EMBL" id="GGR06042.1"/>
    </source>
</evidence>
<accession>A0A918C4E6</accession>
<dbReference type="EMBL" id="BMQL01000008">
    <property type="protein sequence ID" value="GGR06042.1"/>
    <property type="molecule type" value="Genomic_DNA"/>
</dbReference>
<keyword evidence="2" id="KW-0862">Zinc</keyword>
<sequence>MTQTHAFDQLSAELNDLLCVLNVLTWDARTQMPAGGSGSRAQQIATLSAVARQRLIDPAFEHAALQMQDSGSELQQRAAGQALEAIAAMRRVPEALTRELALLKSEAQDAWASAKAASDFSVFAPSLERMVALTRQLADALGHGGQPYDALLNTYEPGMTTAVLLPLFARLRAHHVPLLRAIQARSQPRRDVLTRAYPVEGQRAFSLAAARRFGYDIERGRLDQSAHPFEISFTRQDVRITTRFQEHFLPGALFGTLHETGHALYEQGVSPELARTVLTSDLLGLYAVGGASYGTHESQSRLWENRIGRSRAYWELHYSELVQTFPTQLADVPLDDFHRAINAVQPSLIRVEADELTYDLHIMLRVQLELALINGELSVKELPEAWNARIREDLGLDVPDDAHGVLQDIHWSAGMFGSFPTYTIGNVMASQFYAAAGKALPDLEERLARGEYSPLHGWLTENVYQHARRYTPHELLERTTGGGLDPQPYLDYLTQKYSAVYGLEEHL</sequence>
<dbReference type="Pfam" id="PF02074">
    <property type="entry name" value="Peptidase_M32"/>
    <property type="match status" value="1"/>
</dbReference>
<dbReference type="GO" id="GO:0006508">
    <property type="term" value="P:proteolysis"/>
    <property type="evidence" value="ECO:0007669"/>
    <property type="project" value="UniProtKB-UniRule"/>
</dbReference>
<keyword evidence="1 4" id="KW-0121">Carboxypeptidase</keyword>
<comment type="function">
    <text evidence="1">Broad specificity carboxypetidase that releases amino acids sequentially from the C-terminus, including neutral, aromatic, polar and basic residues.</text>
</comment>
<organism evidence="4 5">
    <name type="scientific">Deinococcus ruber</name>
    <dbReference type="NCBI Taxonomy" id="1848197"/>
    <lineage>
        <taxon>Bacteria</taxon>
        <taxon>Thermotogati</taxon>
        <taxon>Deinococcota</taxon>
        <taxon>Deinococci</taxon>
        <taxon>Deinococcales</taxon>
        <taxon>Deinococcaceae</taxon>
        <taxon>Deinococcus</taxon>
    </lineage>
</organism>
<evidence type="ECO:0000313" key="5">
    <source>
        <dbReference type="Proteomes" id="UP000603865"/>
    </source>
</evidence>
<dbReference type="AlphaFoldDB" id="A0A918C4E6"/>
<feature type="binding site" evidence="2">
    <location>
        <position position="262"/>
    </location>
    <ligand>
        <name>Zn(2+)</name>
        <dbReference type="ChEBI" id="CHEBI:29105"/>
        <note>catalytic</note>
    </ligand>
</feature>
<keyword evidence="1 2" id="KW-0479">Metal-binding</keyword>
<evidence type="ECO:0000256" key="1">
    <source>
        <dbReference type="PIRNR" id="PIRNR006615"/>
    </source>
</evidence>
<gene>
    <name evidence="4" type="ORF">GCM10008957_18500</name>
</gene>
<keyword evidence="1" id="KW-0378">Hydrolase</keyword>
<comment type="caution">
    <text evidence="4">The sequence shown here is derived from an EMBL/GenBank/DDBJ whole genome shotgun (WGS) entry which is preliminary data.</text>
</comment>
<name>A0A918C4E6_9DEIO</name>
<dbReference type="PANTHER" id="PTHR34217:SF1">
    <property type="entry name" value="CARBOXYPEPTIDASE 1"/>
    <property type="match status" value="1"/>
</dbReference>
<comment type="catalytic activity">
    <reaction evidence="1">
        <text>Release of a C-terminal amino acid with broad specificity, except for -Pro.</text>
        <dbReference type="EC" id="3.4.17.19"/>
    </reaction>
</comment>
<dbReference type="EC" id="3.4.17.19" evidence="1"/>
<protein>
    <recommendedName>
        <fullName evidence="1">Metal-dependent carboxypeptidase</fullName>
        <ecNumber evidence="1">3.4.17.19</ecNumber>
    </recommendedName>
</protein>
<proteinExistence type="inferred from homology"/>
<dbReference type="CDD" id="cd06460">
    <property type="entry name" value="M32_Taq"/>
    <property type="match status" value="1"/>
</dbReference>
<evidence type="ECO:0000256" key="3">
    <source>
        <dbReference type="PIRSR" id="PIRSR006615-2"/>
    </source>
</evidence>
<dbReference type="Proteomes" id="UP000603865">
    <property type="component" value="Unassembled WGS sequence"/>
</dbReference>
<keyword evidence="1" id="KW-0482">Metalloprotease</keyword>
<dbReference type="InterPro" id="IPR001333">
    <property type="entry name" value="Peptidase_M32_Taq"/>
</dbReference>
<reference evidence="4" key="1">
    <citation type="journal article" date="2014" name="Int. J. Syst. Evol. Microbiol.">
        <title>Complete genome sequence of Corynebacterium casei LMG S-19264T (=DSM 44701T), isolated from a smear-ripened cheese.</title>
        <authorList>
            <consortium name="US DOE Joint Genome Institute (JGI-PGF)"/>
            <person name="Walter F."/>
            <person name="Albersmeier A."/>
            <person name="Kalinowski J."/>
            <person name="Ruckert C."/>
        </authorList>
    </citation>
    <scope>NUCLEOTIDE SEQUENCE</scope>
    <source>
        <strain evidence="4">JCM 31311</strain>
    </source>
</reference>
<dbReference type="SUPFAM" id="SSF55486">
    <property type="entry name" value="Metalloproteases ('zincins'), catalytic domain"/>
    <property type="match status" value="1"/>
</dbReference>
<keyword evidence="5" id="KW-1185">Reference proteome</keyword>